<dbReference type="Proteomes" id="UP000198534">
    <property type="component" value="Unassembled WGS sequence"/>
</dbReference>
<keyword evidence="1" id="KW-0813">Transport</keyword>
<sequence>MNNTPAIQLNDVSKKYDDFTLDSLSITLEKGLAYALIGPNGSGKSTIFRILNGLLQPHTGSIKIAGLSFQQDDYFIKNKIGYVPENPIDHGRVRASEVINFISRLYPRWDRKLCRDLLAQCEVKTDKPFNQMSKGMKKKLSLVLALSIRPEILLLDEPMDGLDFFSQKFFTEQIHHFLQQEGTSVLMATHRVEDIRRISDVLLLLNKGRFLGEYEKDQLLDNWKTLWIEQLPANPQKVAGVVKWEEGSPHRLVSKDQHKTVKDLTTSGIHITRTTPLELDEILQTILIQDGNPTHKSA</sequence>
<dbReference type="SMART" id="SM00382">
    <property type="entry name" value="AAA"/>
    <property type="match status" value="1"/>
</dbReference>
<dbReference type="RefSeq" id="WP_091741509.1">
    <property type="nucleotide sequence ID" value="NZ_FNNQ01000013.1"/>
</dbReference>
<evidence type="ECO:0000256" key="2">
    <source>
        <dbReference type="ARBA" id="ARBA00022741"/>
    </source>
</evidence>
<dbReference type="SUPFAM" id="SSF52540">
    <property type="entry name" value="P-loop containing nucleoside triphosphate hydrolases"/>
    <property type="match status" value="1"/>
</dbReference>
<dbReference type="InterPro" id="IPR017871">
    <property type="entry name" value="ABC_transporter-like_CS"/>
</dbReference>
<dbReference type="AlphaFoldDB" id="A0A1H3ACR9"/>
<dbReference type="Pfam" id="PF00005">
    <property type="entry name" value="ABC_tran"/>
    <property type="match status" value="1"/>
</dbReference>
<dbReference type="PROSITE" id="PS00211">
    <property type="entry name" value="ABC_TRANSPORTER_1"/>
    <property type="match status" value="1"/>
</dbReference>
<keyword evidence="3 5" id="KW-0067">ATP-binding</keyword>
<evidence type="ECO:0000256" key="1">
    <source>
        <dbReference type="ARBA" id="ARBA00022448"/>
    </source>
</evidence>
<dbReference type="STRING" id="1048340.SAMN05444487_11342"/>
<reference evidence="5 6" key="1">
    <citation type="submission" date="2016-10" db="EMBL/GenBank/DDBJ databases">
        <authorList>
            <person name="de Groot N.N."/>
        </authorList>
    </citation>
    <scope>NUCLEOTIDE SEQUENCE [LARGE SCALE GENOMIC DNA]</scope>
    <source>
        <strain evidence="5 6">DSM 45610</strain>
    </source>
</reference>
<dbReference type="GO" id="GO:0005524">
    <property type="term" value="F:ATP binding"/>
    <property type="evidence" value="ECO:0007669"/>
    <property type="project" value="UniProtKB-KW"/>
</dbReference>
<evidence type="ECO:0000313" key="6">
    <source>
        <dbReference type="Proteomes" id="UP000198534"/>
    </source>
</evidence>
<feature type="domain" description="ABC transporter" evidence="4">
    <location>
        <begin position="7"/>
        <end position="232"/>
    </location>
</feature>
<dbReference type="InterPro" id="IPR027417">
    <property type="entry name" value="P-loop_NTPase"/>
</dbReference>
<dbReference type="EMBL" id="FNNQ01000013">
    <property type="protein sequence ID" value="SDX27466.1"/>
    <property type="molecule type" value="Genomic_DNA"/>
</dbReference>
<organism evidence="5 6">
    <name type="scientific">Marininema mesophilum</name>
    <dbReference type="NCBI Taxonomy" id="1048340"/>
    <lineage>
        <taxon>Bacteria</taxon>
        <taxon>Bacillati</taxon>
        <taxon>Bacillota</taxon>
        <taxon>Bacilli</taxon>
        <taxon>Bacillales</taxon>
        <taxon>Thermoactinomycetaceae</taxon>
        <taxon>Marininema</taxon>
    </lineage>
</organism>
<protein>
    <submittedName>
        <fullName evidence="5">ABC-2 type transport system ATP-binding protein</fullName>
    </submittedName>
</protein>
<gene>
    <name evidence="5" type="ORF">SAMN05444487_11342</name>
</gene>
<dbReference type="CDD" id="cd03230">
    <property type="entry name" value="ABC_DR_subfamily_A"/>
    <property type="match status" value="1"/>
</dbReference>
<dbReference type="InterPro" id="IPR003593">
    <property type="entry name" value="AAA+_ATPase"/>
</dbReference>
<dbReference type="PANTHER" id="PTHR42939:SF1">
    <property type="entry name" value="ABC TRANSPORTER ATP-BINDING PROTEIN ALBC-RELATED"/>
    <property type="match status" value="1"/>
</dbReference>
<dbReference type="PANTHER" id="PTHR42939">
    <property type="entry name" value="ABC TRANSPORTER ATP-BINDING PROTEIN ALBC-RELATED"/>
    <property type="match status" value="1"/>
</dbReference>
<evidence type="ECO:0000259" key="4">
    <source>
        <dbReference type="PROSITE" id="PS50893"/>
    </source>
</evidence>
<dbReference type="InterPro" id="IPR051782">
    <property type="entry name" value="ABC_Transporter_VariousFunc"/>
</dbReference>
<dbReference type="PROSITE" id="PS50893">
    <property type="entry name" value="ABC_TRANSPORTER_2"/>
    <property type="match status" value="1"/>
</dbReference>
<evidence type="ECO:0000256" key="3">
    <source>
        <dbReference type="ARBA" id="ARBA00022840"/>
    </source>
</evidence>
<dbReference type="InterPro" id="IPR003439">
    <property type="entry name" value="ABC_transporter-like_ATP-bd"/>
</dbReference>
<accession>A0A1H3ACR9</accession>
<dbReference type="GO" id="GO:0016887">
    <property type="term" value="F:ATP hydrolysis activity"/>
    <property type="evidence" value="ECO:0007669"/>
    <property type="project" value="InterPro"/>
</dbReference>
<keyword evidence="6" id="KW-1185">Reference proteome</keyword>
<evidence type="ECO:0000313" key="5">
    <source>
        <dbReference type="EMBL" id="SDX27466.1"/>
    </source>
</evidence>
<dbReference type="Gene3D" id="3.40.50.300">
    <property type="entry name" value="P-loop containing nucleotide triphosphate hydrolases"/>
    <property type="match status" value="1"/>
</dbReference>
<keyword evidence="2" id="KW-0547">Nucleotide-binding</keyword>
<proteinExistence type="predicted"/>
<name>A0A1H3ACR9_9BACL</name>
<dbReference type="OrthoDB" id="2960217at2"/>